<evidence type="ECO:0000256" key="3">
    <source>
        <dbReference type="ARBA" id="ARBA00012572"/>
    </source>
</evidence>
<evidence type="ECO:0000313" key="12">
    <source>
        <dbReference type="Proteomes" id="UP000651156"/>
    </source>
</evidence>
<dbReference type="EC" id="5.3.1.24" evidence="3 9"/>
<protein>
    <recommendedName>
        <fullName evidence="4 9">N-(5'-phosphoribosyl)anthranilate isomerase</fullName>
        <shortName evidence="9">PRAI</shortName>
        <ecNumber evidence="3 9">5.3.1.24</ecNumber>
    </recommendedName>
</protein>
<feature type="domain" description="N-(5'phosphoribosyl) anthranilate isomerase (PRAI)" evidence="10">
    <location>
        <begin position="3"/>
        <end position="205"/>
    </location>
</feature>
<evidence type="ECO:0000259" key="10">
    <source>
        <dbReference type="Pfam" id="PF00697"/>
    </source>
</evidence>
<dbReference type="Pfam" id="PF00697">
    <property type="entry name" value="PRAI"/>
    <property type="match status" value="1"/>
</dbReference>
<comment type="catalytic activity">
    <reaction evidence="1 9">
        <text>N-(5-phospho-beta-D-ribosyl)anthranilate = 1-(2-carboxyphenylamino)-1-deoxy-D-ribulose 5-phosphate</text>
        <dbReference type="Rhea" id="RHEA:21540"/>
        <dbReference type="ChEBI" id="CHEBI:18277"/>
        <dbReference type="ChEBI" id="CHEBI:58613"/>
        <dbReference type="EC" id="5.3.1.24"/>
    </reaction>
</comment>
<comment type="pathway">
    <text evidence="2 9">Amino-acid biosynthesis; L-tryptophan biosynthesis; L-tryptophan from chorismate: step 3/5.</text>
</comment>
<dbReference type="InterPro" id="IPR001240">
    <property type="entry name" value="PRAI_dom"/>
</dbReference>
<reference evidence="11 12" key="1">
    <citation type="submission" date="2020-10" db="EMBL/GenBank/DDBJ databases">
        <authorList>
            <person name="Castelo-Branco R."/>
            <person name="Eusebio N."/>
            <person name="Adriana R."/>
            <person name="Vieira A."/>
            <person name="Brugerolle De Fraissinette N."/>
            <person name="Rezende De Castro R."/>
            <person name="Schneider M.P."/>
            <person name="Vasconcelos V."/>
            <person name="Leao P.N."/>
        </authorList>
    </citation>
    <scope>NUCLEOTIDE SEQUENCE [LARGE SCALE GENOMIC DNA]</scope>
    <source>
        <strain evidence="11 12">LEGE 06123</strain>
    </source>
</reference>
<dbReference type="EMBL" id="JADEWN010000074">
    <property type="protein sequence ID" value="MBE9193030.1"/>
    <property type="molecule type" value="Genomic_DNA"/>
</dbReference>
<dbReference type="InterPro" id="IPR013785">
    <property type="entry name" value="Aldolase_TIM"/>
</dbReference>
<comment type="caution">
    <text evidence="11">The sequence shown here is derived from an EMBL/GenBank/DDBJ whole genome shotgun (WGS) entry which is preliminary data.</text>
</comment>
<name>A0ABR9UZR2_9CHRO</name>
<sequence length="235" mass="25590">MRVKICGITKPEQGQAIAQLGATALGFICVPASPRYITATQIQAIVSRIPQHFERIGVFANTTCAEIFQVVTDGDLTGVQLHGEESPEFCTQLRQSLPTGVEIIKALRVRNSQALAQANFYVDCVDTLLLDAYHPQMLGGTGKTIDWITLQQFCPSCPWLLAGGLTPENVNDALNQLKPNGIDLSSGVERAPGDKDLTKVAQLFRQLAARKTLADAELNSKIPHESSARREIRLP</sequence>
<dbReference type="Proteomes" id="UP000651156">
    <property type="component" value="Unassembled WGS sequence"/>
</dbReference>
<keyword evidence="8 9" id="KW-0413">Isomerase</keyword>
<proteinExistence type="inferred from homology"/>
<dbReference type="InterPro" id="IPR044643">
    <property type="entry name" value="TrpF_fam"/>
</dbReference>
<keyword evidence="6 9" id="KW-0822">Tryptophan biosynthesis</keyword>
<dbReference type="SUPFAM" id="SSF51366">
    <property type="entry name" value="Ribulose-phoshate binding barrel"/>
    <property type="match status" value="1"/>
</dbReference>
<evidence type="ECO:0000256" key="2">
    <source>
        <dbReference type="ARBA" id="ARBA00004664"/>
    </source>
</evidence>
<evidence type="ECO:0000256" key="6">
    <source>
        <dbReference type="ARBA" id="ARBA00022822"/>
    </source>
</evidence>
<dbReference type="PANTHER" id="PTHR42894">
    <property type="entry name" value="N-(5'-PHOSPHORIBOSYL)ANTHRANILATE ISOMERASE"/>
    <property type="match status" value="1"/>
</dbReference>
<dbReference type="RefSeq" id="WP_193934427.1">
    <property type="nucleotide sequence ID" value="NZ_CAWPMZ010000119.1"/>
</dbReference>
<evidence type="ECO:0000256" key="7">
    <source>
        <dbReference type="ARBA" id="ARBA00023141"/>
    </source>
</evidence>
<keyword evidence="12" id="KW-1185">Reference proteome</keyword>
<evidence type="ECO:0000256" key="1">
    <source>
        <dbReference type="ARBA" id="ARBA00001164"/>
    </source>
</evidence>
<accession>A0ABR9UZR2</accession>
<dbReference type="GO" id="GO:0004640">
    <property type="term" value="F:phosphoribosylanthranilate isomerase activity"/>
    <property type="evidence" value="ECO:0007669"/>
    <property type="project" value="UniProtKB-EC"/>
</dbReference>
<evidence type="ECO:0000256" key="9">
    <source>
        <dbReference type="HAMAP-Rule" id="MF_00135"/>
    </source>
</evidence>
<dbReference type="HAMAP" id="MF_00135">
    <property type="entry name" value="PRAI"/>
    <property type="match status" value="1"/>
</dbReference>
<keyword evidence="7 9" id="KW-0057">Aromatic amino acid biosynthesis</keyword>
<dbReference type="PANTHER" id="PTHR42894:SF1">
    <property type="entry name" value="N-(5'-PHOSPHORIBOSYL)ANTHRANILATE ISOMERASE"/>
    <property type="match status" value="1"/>
</dbReference>
<dbReference type="InterPro" id="IPR011060">
    <property type="entry name" value="RibuloseP-bd_barrel"/>
</dbReference>
<comment type="similarity">
    <text evidence="9">Belongs to the TrpF family.</text>
</comment>
<organism evidence="11 12">
    <name type="scientific">Gloeocapsopsis crepidinum LEGE 06123</name>
    <dbReference type="NCBI Taxonomy" id="588587"/>
    <lineage>
        <taxon>Bacteria</taxon>
        <taxon>Bacillati</taxon>
        <taxon>Cyanobacteriota</taxon>
        <taxon>Cyanophyceae</taxon>
        <taxon>Oscillatoriophycideae</taxon>
        <taxon>Chroococcales</taxon>
        <taxon>Chroococcaceae</taxon>
        <taxon>Gloeocapsopsis</taxon>
    </lineage>
</organism>
<gene>
    <name evidence="9" type="primary">trpF</name>
    <name evidence="11" type="ORF">IQ230_22295</name>
</gene>
<evidence type="ECO:0000313" key="11">
    <source>
        <dbReference type="EMBL" id="MBE9193030.1"/>
    </source>
</evidence>
<keyword evidence="5 9" id="KW-0028">Amino-acid biosynthesis</keyword>
<dbReference type="CDD" id="cd00405">
    <property type="entry name" value="PRAI"/>
    <property type="match status" value="1"/>
</dbReference>
<evidence type="ECO:0000256" key="4">
    <source>
        <dbReference type="ARBA" id="ARBA00022272"/>
    </source>
</evidence>
<evidence type="ECO:0000256" key="5">
    <source>
        <dbReference type="ARBA" id="ARBA00022605"/>
    </source>
</evidence>
<evidence type="ECO:0000256" key="8">
    <source>
        <dbReference type="ARBA" id="ARBA00023235"/>
    </source>
</evidence>
<dbReference type="Gene3D" id="3.20.20.70">
    <property type="entry name" value="Aldolase class I"/>
    <property type="match status" value="1"/>
</dbReference>
<dbReference type="NCBIfam" id="NF002298">
    <property type="entry name" value="PRK01222.1-4"/>
    <property type="match status" value="1"/>
</dbReference>